<reference evidence="3" key="1">
    <citation type="submission" date="2016-10" db="EMBL/GenBank/DDBJ databases">
        <authorList>
            <person name="Varghese N."/>
            <person name="Submissions S."/>
        </authorList>
    </citation>
    <scope>NUCLEOTIDE SEQUENCE [LARGE SCALE GENOMIC DNA]</scope>
    <source>
        <strain evidence="3">DSM 13234</strain>
    </source>
</reference>
<keyword evidence="1" id="KW-0812">Transmembrane</keyword>
<dbReference type="AlphaFoldDB" id="A0A1H6JK91"/>
<keyword evidence="1" id="KW-1133">Transmembrane helix</keyword>
<feature type="transmembrane region" description="Helical" evidence="1">
    <location>
        <begin position="45"/>
        <end position="65"/>
    </location>
</feature>
<feature type="transmembrane region" description="Helical" evidence="1">
    <location>
        <begin position="106"/>
        <end position="129"/>
    </location>
</feature>
<evidence type="ECO:0000256" key="1">
    <source>
        <dbReference type="SAM" id="Phobius"/>
    </source>
</evidence>
<keyword evidence="3" id="KW-1185">Reference proteome</keyword>
<dbReference type="OrthoDB" id="7352243at2"/>
<organism evidence="2 3">
    <name type="scientific">Magnetospirillum fulvum</name>
    <name type="common">Rhodospirillum fulvum</name>
    <dbReference type="NCBI Taxonomy" id="1082"/>
    <lineage>
        <taxon>Bacteria</taxon>
        <taxon>Pseudomonadati</taxon>
        <taxon>Pseudomonadota</taxon>
        <taxon>Alphaproteobacteria</taxon>
        <taxon>Rhodospirillales</taxon>
        <taxon>Rhodospirillaceae</taxon>
        <taxon>Magnetospirillum</taxon>
    </lineage>
</organism>
<name>A0A1H6JK91_MAGFU</name>
<keyword evidence="1" id="KW-0472">Membrane</keyword>
<evidence type="ECO:0000313" key="2">
    <source>
        <dbReference type="EMBL" id="SEH62753.1"/>
    </source>
</evidence>
<accession>A0A1H6JK91</accession>
<feature type="transmembrane region" description="Helical" evidence="1">
    <location>
        <begin position="77"/>
        <end position="100"/>
    </location>
</feature>
<sequence>MTLARMGRIIIGAGIGALIGVASITPLYLFIASVGMVPSSPWRNAMIFAVLCSPLLFVGAVAERYEGPNQQRWLRRIVPYCLATAAIGAVLCAGPAFVANETKTDASVVCFLAFGWLSGMQGAFFILLARSTPRRAEPIITNASDRITPYW</sequence>
<dbReference type="EMBL" id="FNWO01000018">
    <property type="protein sequence ID" value="SEH62753.1"/>
    <property type="molecule type" value="Genomic_DNA"/>
</dbReference>
<gene>
    <name evidence="2" type="ORF">SAMN04244559_03225</name>
</gene>
<dbReference type="Proteomes" id="UP000182983">
    <property type="component" value="Unassembled WGS sequence"/>
</dbReference>
<dbReference type="RefSeq" id="WP_139305638.1">
    <property type="nucleotide sequence ID" value="NZ_FNWO01000018.1"/>
</dbReference>
<evidence type="ECO:0000313" key="3">
    <source>
        <dbReference type="Proteomes" id="UP000182983"/>
    </source>
</evidence>
<proteinExistence type="predicted"/>
<protein>
    <submittedName>
        <fullName evidence="2">Uncharacterized protein</fullName>
    </submittedName>
</protein>
<feature type="transmembrane region" description="Helical" evidence="1">
    <location>
        <begin position="9"/>
        <end position="33"/>
    </location>
</feature>